<comment type="caution">
    <text evidence="1">The sequence shown here is derived from an EMBL/GenBank/DDBJ whole genome shotgun (WGS) entry which is preliminary data.</text>
</comment>
<name>A0A5B7JGB1_PORTR</name>
<gene>
    <name evidence="1" type="ORF">E2C01_090338</name>
</gene>
<protein>
    <submittedName>
        <fullName evidence="1">Uncharacterized protein</fullName>
    </submittedName>
</protein>
<dbReference type="AlphaFoldDB" id="A0A5B7JGB1"/>
<dbReference type="EMBL" id="VSRR010101143">
    <property type="protein sequence ID" value="MPC95142.1"/>
    <property type="molecule type" value="Genomic_DNA"/>
</dbReference>
<evidence type="ECO:0000313" key="2">
    <source>
        <dbReference type="Proteomes" id="UP000324222"/>
    </source>
</evidence>
<dbReference type="Proteomes" id="UP000324222">
    <property type="component" value="Unassembled WGS sequence"/>
</dbReference>
<evidence type="ECO:0000313" key="1">
    <source>
        <dbReference type="EMBL" id="MPC95142.1"/>
    </source>
</evidence>
<keyword evidence="2" id="KW-1185">Reference proteome</keyword>
<organism evidence="1 2">
    <name type="scientific">Portunus trituberculatus</name>
    <name type="common">Swimming crab</name>
    <name type="synonym">Neptunus trituberculatus</name>
    <dbReference type="NCBI Taxonomy" id="210409"/>
    <lineage>
        <taxon>Eukaryota</taxon>
        <taxon>Metazoa</taxon>
        <taxon>Ecdysozoa</taxon>
        <taxon>Arthropoda</taxon>
        <taxon>Crustacea</taxon>
        <taxon>Multicrustacea</taxon>
        <taxon>Malacostraca</taxon>
        <taxon>Eumalacostraca</taxon>
        <taxon>Eucarida</taxon>
        <taxon>Decapoda</taxon>
        <taxon>Pleocyemata</taxon>
        <taxon>Brachyura</taxon>
        <taxon>Eubrachyura</taxon>
        <taxon>Portunoidea</taxon>
        <taxon>Portunidae</taxon>
        <taxon>Portuninae</taxon>
        <taxon>Portunus</taxon>
    </lineage>
</organism>
<sequence length="41" mass="4504">MRPIRPAPTPHDRDRCDVALIPLPVTHILVRHLEGGGGVKL</sequence>
<proteinExistence type="predicted"/>
<accession>A0A5B7JGB1</accession>
<reference evidence="1 2" key="1">
    <citation type="submission" date="2019-05" db="EMBL/GenBank/DDBJ databases">
        <title>Another draft genome of Portunus trituberculatus and its Hox gene families provides insights of decapod evolution.</title>
        <authorList>
            <person name="Jeong J.-H."/>
            <person name="Song I."/>
            <person name="Kim S."/>
            <person name="Choi T."/>
            <person name="Kim D."/>
            <person name="Ryu S."/>
            <person name="Kim W."/>
        </authorList>
    </citation>
    <scope>NUCLEOTIDE SEQUENCE [LARGE SCALE GENOMIC DNA]</scope>
    <source>
        <tissue evidence="1">Muscle</tissue>
    </source>
</reference>